<dbReference type="Proteomes" id="UP000622017">
    <property type="component" value="Unassembled WGS sequence"/>
</dbReference>
<accession>A0ABR7MLM2</accession>
<comment type="caution">
    <text evidence="3">The sequence shown here is derived from an EMBL/GenBank/DDBJ whole genome shotgun (WGS) entry which is preliminary data.</text>
</comment>
<evidence type="ECO:0000313" key="4">
    <source>
        <dbReference type="Proteomes" id="UP000622017"/>
    </source>
</evidence>
<name>A0ABR7MLM2_9BACT</name>
<keyword evidence="2" id="KW-0732">Signal</keyword>
<sequence>MTFRKPAINLLLLGSLLMTLPRSAAAQLYEARNGSVSVDRQEHDAVQVQTDGSAQWLRDFWQSWLKDTYNIRLKGNGMLGVGKKDVLEAQQVPVSSVSGKLLNFYSTIIAPTDSTAELTVYAAFDKTSYLSATGTPSEYAALRNIAQSFAAAARQKAYREQLVAAEEQLRTSEKEKERLAKDVTNLQTNTAANLLKIATLQKQNEANVLQARQDSVKLVRNTQELKLYKERVQRRRDQLSALDRK</sequence>
<proteinExistence type="predicted"/>
<evidence type="ECO:0000313" key="3">
    <source>
        <dbReference type="EMBL" id="MBC6611981.1"/>
    </source>
</evidence>
<evidence type="ECO:0000256" key="2">
    <source>
        <dbReference type="SAM" id="SignalP"/>
    </source>
</evidence>
<evidence type="ECO:0000256" key="1">
    <source>
        <dbReference type="SAM" id="Coils"/>
    </source>
</evidence>
<dbReference type="EMBL" id="JACSCY010000011">
    <property type="protein sequence ID" value="MBC6611981.1"/>
    <property type="molecule type" value="Genomic_DNA"/>
</dbReference>
<evidence type="ECO:0008006" key="5">
    <source>
        <dbReference type="Google" id="ProtNLM"/>
    </source>
</evidence>
<protein>
    <recommendedName>
        <fullName evidence="5">DUF4468 domain-containing protein</fullName>
    </recommendedName>
</protein>
<feature type="chain" id="PRO_5046855623" description="DUF4468 domain-containing protein" evidence="2">
    <location>
        <begin position="25"/>
        <end position="245"/>
    </location>
</feature>
<organism evidence="3 4">
    <name type="scientific">Hymenobacter citatus</name>
    <dbReference type="NCBI Taxonomy" id="2763506"/>
    <lineage>
        <taxon>Bacteria</taxon>
        <taxon>Pseudomonadati</taxon>
        <taxon>Bacteroidota</taxon>
        <taxon>Cytophagia</taxon>
        <taxon>Cytophagales</taxon>
        <taxon>Hymenobacteraceae</taxon>
        <taxon>Hymenobacter</taxon>
    </lineage>
</organism>
<gene>
    <name evidence="3" type="ORF">H8B15_13695</name>
</gene>
<feature type="signal peptide" evidence="2">
    <location>
        <begin position="1"/>
        <end position="24"/>
    </location>
</feature>
<dbReference type="RefSeq" id="WP_187320258.1">
    <property type="nucleotide sequence ID" value="NZ_JACSCY010000011.1"/>
</dbReference>
<keyword evidence="4" id="KW-1185">Reference proteome</keyword>
<keyword evidence="1" id="KW-0175">Coiled coil</keyword>
<feature type="coiled-coil region" evidence="1">
    <location>
        <begin position="155"/>
        <end position="189"/>
    </location>
</feature>
<reference evidence="3 4" key="1">
    <citation type="submission" date="2020-08" db="EMBL/GenBank/DDBJ databases">
        <title>Hymenobacter sp.</title>
        <authorList>
            <person name="Kim M.K."/>
        </authorList>
    </citation>
    <scope>NUCLEOTIDE SEQUENCE [LARGE SCALE GENOMIC DNA]</scope>
    <source>
        <strain evidence="3 4">BT507</strain>
    </source>
</reference>